<dbReference type="Proteomes" id="UP000076512">
    <property type="component" value="Unassembled WGS sequence"/>
</dbReference>
<gene>
    <name evidence="2" type="ORF">AWN90_04115</name>
</gene>
<evidence type="ECO:0000256" key="1">
    <source>
        <dbReference type="SAM" id="MobiDB-lite"/>
    </source>
</evidence>
<name>A0A164JJQ3_9NOCA</name>
<comment type="caution">
    <text evidence="2">The sequence shown here is derived from an EMBL/GenBank/DDBJ whole genome shotgun (WGS) entry which is preliminary data.</text>
</comment>
<proteinExistence type="predicted"/>
<evidence type="ECO:0000313" key="3">
    <source>
        <dbReference type="Proteomes" id="UP000076512"/>
    </source>
</evidence>
<dbReference type="RefSeq" id="WP_067577798.1">
    <property type="nucleotide sequence ID" value="NZ_KV411303.1"/>
</dbReference>
<organism evidence="2 3">
    <name type="scientific">Nocardia terpenica</name>
    <dbReference type="NCBI Taxonomy" id="455432"/>
    <lineage>
        <taxon>Bacteria</taxon>
        <taxon>Bacillati</taxon>
        <taxon>Actinomycetota</taxon>
        <taxon>Actinomycetes</taxon>
        <taxon>Mycobacteriales</taxon>
        <taxon>Nocardiaceae</taxon>
        <taxon>Nocardia</taxon>
    </lineage>
</organism>
<evidence type="ECO:0000313" key="2">
    <source>
        <dbReference type="EMBL" id="KZM70469.1"/>
    </source>
</evidence>
<dbReference type="AlphaFoldDB" id="A0A164JJQ3"/>
<keyword evidence="3" id="KW-1185">Reference proteome</keyword>
<reference evidence="2 3" key="1">
    <citation type="submission" date="2016-04" db="EMBL/GenBank/DDBJ databases">
        <authorList>
            <person name="Evans L.H."/>
            <person name="Alamgir A."/>
            <person name="Owens N."/>
            <person name="Weber N.D."/>
            <person name="Virtaneva K."/>
            <person name="Barbian K."/>
            <person name="Babar A."/>
            <person name="Rosenke K."/>
        </authorList>
    </citation>
    <scope>NUCLEOTIDE SEQUENCE [LARGE SCALE GENOMIC DNA]</scope>
    <source>
        <strain evidence="2 3">IFM 0406</strain>
    </source>
</reference>
<dbReference type="EMBL" id="LWGR01000015">
    <property type="protein sequence ID" value="KZM70469.1"/>
    <property type="molecule type" value="Genomic_DNA"/>
</dbReference>
<accession>A0A164JJQ3</accession>
<feature type="region of interest" description="Disordered" evidence="1">
    <location>
        <begin position="1"/>
        <end position="25"/>
    </location>
</feature>
<protein>
    <submittedName>
        <fullName evidence="2">Uncharacterized protein</fullName>
    </submittedName>
</protein>
<sequence>MPIPEGTGQTRYTLPGRDTTPDDTYPLDYDLAAIPDTRRFACVDCGIERHTTASTPPPGRRSDDGLCDDCRADGRPAIPDHDPTDHIQARCTHLTTTRPAPAALAALRADWRAAHTPTDRATIENWVHHHLTDDTAADHALGRDPTRMLTDTELAQHIRDLHQQLASTDTRAQIFGPAPGHRDDTTQVDDALAADTAYFRDRFDQLRAEQQRRIRLTPAQRVAEDRMRSCTQSPGMLDTTETDAVIHAVDPDHGLDL</sequence>